<protein>
    <recommendedName>
        <fullName evidence="6">Domain of unknown function WSN domain-containing protein</fullName>
    </recommendedName>
</protein>
<reference evidence="5" key="1">
    <citation type="submission" date="2017-10" db="EMBL/GenBank/DDBJ databases">
        <title>Rapid genome shrinkage in a self-fertile nematode reveals novel sperm competition proteins.</title>
        <authorList>
            <person name="Yin D."/>
            <person name="Schwarz E.M."/>
            <person name="Thomas C.G."/>
            <person name="Felde R.L."/>
            <person name="Korf I.F."/>
            <person name="Cutter A.D."/>
            <person name="Schartner C.M."/>
            <person name="Ralston E.J."/>
            <person name="Meyer B.J."/>
            <person name="Haag E.S."/>
        </authorList>
    </citation>
    <scope>NUCLEOTIDE SEQUENCE [LARGE SCALE GENOMIC DNA]</scope>
    <source>
        <strain evidence="5">JU1422</strain>
    </source>
</reference>
<feature type="region of interest" description="Disordered" evidence="1">
    <location>
        <begin position="717"/>
        <end position="737"/>
    </location>
</feature>
<evidence type="ECO:0000256" key="1">
    <source>
        <dbReference type="SAM" id="MobiDB-lite"/>
    </source>
</evidence>
<dbReference type="Proteomes" id="UP000230233">
    <property type="component" value="Chromosome II"/>
</dbReference>
<evidence type="ECO:0000256" key="3">
    <source>
        <dbReference type="SAM" id="SignalP"/>
    </source>
</evidence>
<evidence type="ECO:0008006" key="6">
    <source>
        <dbReference type="Google" id="ProtNLM"/>
    </source>
</evidence>
<keyword evidence="2" id="KW-1133">Transmembrane helix</keyword>
<evidence type="ECO:0000313" key="5">
    <source>
        <dbReference type="Proteomes" id="UP000230233"/>
    </source>
</evidence>
<organism evidence="4 5">
    <name type="scientific">Caenorhabditis nigoni</name>
    <dbReference type="NCBI Taxonomy" id="1611254"/>
    <lineage>
        <taxon>Eukaryota</taxon>
        <taxon>Metazoa</taxon>
        <taxon>Ecdysozoa</taxon>
        <taxon>Nematoda</taxon>
        <taxon>Chromadorea</taxon>
        <taxon>Rhabditida</taxon>
        <taxon>Rhabditina</taxon>
        <taxon>Rhabditomorpha</taxon>
        <taxon>Rhabditoidea</taxon>
        <taxon>Rhabditidae</taxon>
        <taxon>Peloderinae</taxon>
        <taxon>Caenorhabditis</taxon>
    </lineage>
</organism>
<feature type="signal peptide" evidence="3">
    <location>
        <begin position="1"/>
        <end position="16"/>
    </location>
</feature>
<keyword evidence="2" id="KW-0472">Membrane</keyword>
<evidence type="ECO:0000256" key="2">
    <source>
        <dbReference type="SAM" id="Phobius"/>
    </source>
</evidence>
<dbReference type="AlphaFoldDB" id="A0A2G5V1V0"/>
<evidence type="ECO:0000313" key="4">
    <source>
        <dbReference type="EMBL" id="PIC45763.1"/>
    </source>
</evidence>
<name>A0A2G5V1V0_9PELO</name>
<keyword evidence="5" id="KW-1185">Reference proteome</keyword>
<dbReference type="EMBL" id="PDUG01000002">
    <property type="protein sequence ID" value="PIC45763.1"/>
    <property type="molecule type" value="Genomic_DNA"/>
</dbReference>
<feature type="transmembrane region" description="Helical" evidence="2">
    <location>
        <begin position="680"/>
        <end position="699"/>
    </location>
</feature>
<keyword evidence="2" id="KW-0812">Transmembrane</keyword>
<sequence>MKFIAYFVFVFLFVLGEDFNYAKLIHGARTGRSLDSEMSIEASMENFILNLTIVTLHVNFVALHTLLNENQIDGSTLAKSVMGMPDEFDLESFVQVNASLLNEQIDKMVEATEDLIIEDSNFFIEIEKLKESQHSDSQKQIGNQLDEWNQTYTELVENQELTSFRFPIGSSQVDKLLKAFKTFIEKLDQSSQLSTVVQDLSSEIAEWQTLQTGNLYNHTSYNFRRLLYSAQKVTGVIEKLGGKDFFYGIVEHLNSNWRTHNNMNLWVSKIGHSELNTAYYEIVRKFFKHLHRSNLTEISLVDGFLNHSDQSIFFETESMENIHMMISNLFQKTEAARNSVNADLPDLVEFFEFCKDTKYQERSGIGSNIYQNIVKNWKAPEAPESLFKAISKLQNTMNNITTLRKNVVFEMDNLQEKLISFHKSLSDLDTTNVDQSQEFKKQLEKLKLLDILQSLSTNLKSLEESSESLKLDDLKAEYENFKIFVQTSIENLNEVNNVDLKPIQKLTEFISKFNGSKIKEIKKIKKIVQNALDHIDEMIKDIHPLREYCLEYQNEHQTWFLETPLKTSWQLNNGLAVIKEISEMESDDLEIEEMIEAVEEAVTLVSLKEQVSQMVHPFIEAARFKKISVDSEWDGDWSMFFANVEGSIEGIRAAGNMYGDENGNNTMAGLPSSSLLSLPFLLPFGFLALAIAFFCFIQLKTFCRSIYHKMVSEKQGGKIQNEKTKTAKNKTPTTKTK</sequence>
<accession>A0A2G5V1V0</accession>
<dbReference type="OrthoDB" id="10611034at2759"/>
<comment type="caution">
    <text evidence="4">The sequence shown here is derived from an EMBL/GenBank/DDBJ whole genome shotgun (WGS) entry which is preliminary data.</text>
</comment>
<proteinExistence type="predicted"/>
<keyword evidence="3" id="KW-0732">Signal</keyword>
<gene>
    <name evidence="4" type="primary">Cnig_chr_II.g5675</name>
    <name evidence="4" type="ORF">B9Z55_005675</name>
</gene>
<feature type="chain" id="PRO_5013922628" description="Domain of unknown function WSN domain-containing protein" evidence="3">
    <location>
        <begin position="17"/>
        <end position="737"/>
    </location>
</feature>